<dbReference type="EMBL" id="FONY01000006">
    <property type="protein sequence ID" value="SFE75702.1"/>
    <property type="molecule type" value="Genomic_DNA"/>
</dbReference>
<dbReference type="Gene3D" id="2.60.40.1190">
    <property type="match status" value="1"/>
</dbReference>
<dbReference type="GO" id="GO:0016052">
    <property type="term" value="P:carbohydrate catabolic process"/>
    <property type="evidence" value="ECO:0007669"/>
    <property type="project" value="InterPro"/>
</dbReference>
<dbReference type="Proteomes" id="UP000199513">
    <property type="component" value="Unassembled WGS sequence"/>
</dbReference>
<evidence type="ECO:0000313" key="3">
    <source>
        <dbReference type="EMBL" id="SFE75702.1"/>
    </source>
</evidence>
<accession>A0A1I2D5A6</accession>
<keyword evidence="4" id="KW-1185">Reference proteome</keyword>
<dbReference type="InterPro" id="IPR045670">
    <property type="entry name" value="DUF5916"/>
</dbReference>
<dbReference type="AlphaFoldDB" id="A0A1I2D5A6"/>
<dbReference type="Pfam" id="PF06452">
    <property type="entry name" value="CBM9_1"/>
    <property type="match status" value="1"/>
</dbReference>
<dbReference type="Pfam" id="PF19313">
    <property type="entry name" value="DUF5916"/>
    <property type="match status" value="1"/>
</dbReference>
<reference evidence="3 4" key="1">
    <citation type="submission" date="2016-10" db="EMBL/GenBank/DDBJ databases">
        <authorList>
            <person name="de Groot N.N."/>
        </authorList>
    </citation>
    <scope>NUCLEOTIDE SEQUENCE [LARGE SCALE GENOMIC DNA]</scope>
    <source>
        <strain>GEY</strain>
        <strain evidence="4">DSM 9560</strain>
    </source>
</reference>
<organism evidence="3 4">
    <name type="scientific">Thermoflexibacter ruber</name>
    <dbReference type="NCBI Taxonomy" id="1003"/>
    <lineage>
        <taxon>Bacteria</taxon>
        <taxon>Pseudomonadati</taxon>
        <taxon>Bacteroidota</taxon>
        <taxon>Cytophagia</taxon>
        <taxon>Cytophagales</taxon>
        <taxon>Thermoflexibacteraceae</taxon>
        <taxon>Thermoflexibacter</taxon>
    </lineage>
</organism>
<feature type="domain" description="Carbohydrate-binding" evidence="1">
    <location>
        <begin position="39"/>
        <end position="198"/>
    </location>
</feature>
<dbReference type="GO" id="GO:0030246">
    <property type="term" value="F:carbohydrate binding"/>
    <property type="evidence" value="ECO:0007669"/>
    <property type="project" value="InterPro"/>
</dbReference>
<gene>
    <name evidence="3" type="ORF">SAMN04488541_100672</name>
</gene>
<proteinExistence type="predicted"/>
<sequence length="731" mass="85143">MKPTAILYFLLFFPIIIFAQKKNESYQYHIHRATAPIKIDGIGDESAWNEAELATDFFMVLPMDTSKSSVRTEVRMLYDNESFYLLAVNYDKLEGDYMVESLRRDFSFGRNDNFLLFLDPFDDQINGFTFGANAMGAQWDGQMFDGGSVNLNWDNKWESVVKSEDDQWVFEMKVPFKSIRYKEGIKRWGVNFSRLDMKTTEKSAWAPVPRQFPTASLAYTGILLWDEAPPRVGTNISLIPYVASSLNKNHEKNAEAVYALQAGMDAKVAVTSSLNLDLTINPDFSQVEVDRQQINLDRFELFFPERRQFFLENADLFANFGYQTIRPFFSRRIGLNAPIHFGARLSGKIDKNWRIGVMNMQTGDNNKGTPAQNFGILALQRQVFSRSNISAIFINKETFDYENAVKNNTSLTRYNRNFGFEYNLASSNNIWTGKLLFLQSLSPNSNGNDQTIAGHIQHNSRRWNYRVQYEYVGQNYNAEVGFVPRLNYHGFYPTIGHLFFPKRKGAVLSHGPSTFLSFYFDKNMQQTENELPILYRINFYNRSELVVWTATNYVKLLRPFDPTNFVGDTLATGTRHFWHSYGFDYNSKPQTLLTYSLSGRYGGFYADGKRLRLNGEVGYRIQPYAALSLTWNYNRIDFHDAEVLPERLKNQSYDIWLVGTRLDITLTNKLFFTNFLQYNNQIQNVNMNMRLQWRYSPASDLFIVYTDNYYSDSFKVRNRALVFKFTYWWNV</sequence>
<evidence type="ECO:0000259" key="1">
    <source>
        <dbReference type="Pfam" id="PF06452"/>
    </source>
</evidence>
<dbReference type="InterPro" id="IPR010502">
    <property type="entry name" value="Carb-bd_dom_fam9"/>
</dbReference>
<dbReference type="CDD" id="cd09618">
    <property type="entry name" value="CBM9_like_2"/>
    <property type="match status" value="1"/>
</dbReference>
<evidence type="ECO:0000259" key="2">
    <source>
        <dbReference type="Pfam" id="PF19313"/>
    </source>
</evidence>
<dbReference type="STRING" id="1003.SAMN04488541_100672"/>
<dbReference type="OrthoDB" id="9786766at2"/>
<protein>
    <submittedName>
        <fullName evidence="3">Carbohydrate family 9 binding domain-like</fullName>
    </submittedName>
</protein>
<dbReference type="RefSeq" id="WP_091541013.1">
    <property type="nucleotide sequence ID" value="NZ_FONY01000006.1"/>
</dbReference>
<dbReference type="GO" id="GO:0004553">
    <property type="term" value="F:hydrolase activity, hydrolyzing O-glycosyl compounds"/>
    <property type="evidence" value="ECO:0007669"/>
    <property type="project" value="InterPro"/>
</dbReference>
<dbReference type="SUPFAM" id="SSF49344">
    <property type="entry name" value="CBD9-like"/>
    <property type="match status" value="1"/>
</dbReference>
<name>A0A1I2D5A6_9BACT</name>
<evidence type="ECO:0000313" key="4">
    <source>
        <dbReference type="Proteomes" id="UP000199513"/>
    </source>
</evidence>
<feature type="domain" description="DUF5916" evidence="2">
    <location>
        <begin position="235"/>
        <end position="637"/>
    </location>
</feature>